<keyword evidence="1" id="KW-1133">Transmembrane helix</keyword>
<proteinExistence type="predicted"/>
<name>A0A921U0K0_SORBI</name>
<organism evidence="2 3">
    <name type="scientific">Sorghum bicolor</name>
    <name type="common">Sorghum</name>
    <name type="synonym">Sorghum vulgare</name>
    <dbReference type="NCBI Taxonomy" id="4558"/>
    <lineage>
        <taxon>Eukaryota</taxon>
        <taxon>Viridiplantae</taxon>
        <taxon>Streptophyta</taxon>
        <taxon>Embryophyta</taxon>
        <taxon>Tracheophyta</taxon>
        <taxon>Spermatophyta</taxon>
        <taxon>Magnoliopsida</taxon>
        <taxon>Liliopsida</taxon>
        <taxon>Poales</taxon>
        <taxon>Poaceae</taxon>
        <taxon>PACMAD clade</taxon>
        <taxon>Panicoideae</taxon>
        <taxon>Andropogonodae</taxon>
        <taxon>Andropogoneae</taxon>
        <taxon>Sorghinae</taxon>
        <taxon>Sorghum</taxon>
    </lineage>
</organism>
<dbReference type="AlphaFoldDB" id="A0A921U0K0"/>
<sequence length="142" mass="17426">MIKQTYLYREWMLRIESRKITEKYYNLEEKGLLGWEAFKENKESIKKSCDIINRAFDRYKDRRIKAGYFYMCKHRTLHAVFVMSPLYIMPRKEALKKIRKILRRRETYVSNNATLGRRRFIQAVWLIYFFMITVGCIIVLYV</sequence>
<evidence type="ECO:0000313" key="2">
    <source>
        <dbReference type="EMBL" id="KAG0513490.1"/>
    </source>
</evidence>
<dbReference type="EMBL" id="CM027689">
    <property type="protein sequence ID" value="KAG0513490.1"/>
    <property type="molecule type" value="Genomic_DNA"/>
</dbReference>
<evidence type="ECO:0000313" key="3">
    <source>
        <dbReference type="Proteomes" id="UP000807115"/>
    </source>
</evidence>
<keyword evidence="1" id="KW-0812">Transmembrane</keyword>
<reference evidence="2" key="1">
    <citation type="journal article" date="2019" name="BMC Genomics">
        <title>A new reference genome for Sorghum bicolor reveals high levels of sequence similarity between sweet and grain genotypes: implications for the genetics of sugar metabolism.</title>
        <authorList>
            <person name="Cooper E.A."/>
            <person name="Brenton Z.W."/>
            <person name="Flinn B.S."/>
            <person name="Jenkins J."/>
            <person name="Shu S."/>
            <person name="Flowers D."/>
            <person name="Luo F."/>
            <person name="Wang Y."/>
            <person name="Xia P."/>
            <person name="Barry K."/>
            <person name="Daum C."/>
            <person name="Lipzen A."/>
            <person name="Yoshinaga Y."/>
            <person name="Schmutz J."/>
            <person name="Saski C."/>
            <person name="Vermerris W."/>
            <person name="Kresovich S."/>
        </authorList>
    </citation>
    <scope>NUCLEOTIDE SEQUENCE</scope>
</reference>
<gene>
    <name evidence="2" type="ORF">BDA96_10G107000</name>
</gene>
<reference evidence="2" key="2">
    <citation type="submission" date="2020-10" db="EMBL/GenBank/DDBJ databases">
        <authorList>
            <person name="Cooper E.A."/>
            <person name="Brenton Z.W."/>
            <person name="Flinn B.S."/>
            <person name="Jenkins J."/>
            <person name="Shu S."/>
            <person name="Flowers D."/>
            <person name="Luo F."/>
            <person name="Wang Y."/>
            <person name="Xia P."/>
            <person name="Barry K."/>
            <person name="Daum C."/>
            <person name="Lipzen A."/>
            <person name="Yoshinaga Y."/>
            <person name="Schmutz J."/>
            <person name="Saski C."/>
            <person name="Vermerris W."/>
            <person name="Kresovich S."/>
        </authorList>
    </citation>
    <scope>NUCLEOTIDE SEQUENCE</scope>
</reference>
<comment type="caution">
    <text evidence="2">The sequence shown here is derived from an EMBL/GenBank/DDBJ whole genome shotgun (WGS) entry which is preliminary data.</text>
</comment>
<evidence type="ECO:0000256" key="1">
    <source>
        <dbReference type="SAM" id="Phobius"/>
    </source>
</evidence>
<feature type="transmembrane region" description="Helical" evidence="1">
    <location>
        <begin position="120"/>
        <end position="141"/>
    </location>
</feature>
<keyword evidence="1" id="KW-0472">Membrane</keyword>
<accession>A0A921U0K0</accession>
<dbReference type="Proteomes" id="UP000807115">
    <property type="component" value="Chromosome 10"/>
</dbReference>
<protein>
    <submittedName>
        <fullName evidence="2">Uncharacterized protein</fullName>
    </submittedName>
</protein>